<feature type="transmembrane region" description="Helical" evidence="1">
    <location>
        <begin position="45"/>
        <end position="68"/>
    </location>
</feature>
<sequence>MARGAFVLSALVFAAVVAVSAAVLPERVPVHFGASLEADSYAGRTTLVLLDAGLWLTMTALFAGLAVWTRRAPLELVNVPNAAYWKRPEHEAELRRRLVDDLLSFGTATLLLLAAVTALVTHGAVAGGGRLSAWVWVALAGYAGWVALHCARALTVRYRVPAAAGSSRGPGSERDRPGG</sequence>
<keyword evidence="1" id="KW-0812">Transmembrane</keyword>
<organism evidence="3 4">
    <name type="scientific">Kineococcus glutinatus</name>
    <dbReference type="NCBI Taxonomy" id="1070872"/>
    <lineage>
        <taxon>Bacteria</taxon>
        <taxon>Bacillati</taxon>
        <taxon>Actinomycetota</taxon>
        <taxon>Actinomycetes</taxon>
        <taxon>Kineosporiales</taxon>
        <taxon>Kineosporiaceae</taxon>
        <taxon>Kineococcus</taxon>
    </lineage>
</organism>
<evidence type="ECO:0000313" key="3">
    <source>
        <dbReference type="EMBL" id="GAA4965888.1"/>
    </source>
</evidence>
<keyword evidence="4" id="KW-1185">Reference proteome</keyword>
<name>A0ABP9HAW7_9ACTN</name>
<dbReference type="Proteomes" id="UP001501195">
    <property type="component" value="Unassembled WGS sequence"/>
</dbReference>
<dbReference type="Pfam" id="PF07853">
    <property type="entry name" value="DUF1648"/>
    <property type="match status" value="1"/>
</dbReference>
<dbReference type="EMBL" id="BAABIL010000065">
    <property type="protein sequence ID" value="GAA4965888.1"/>
    <property type="molecule type" value="Genomic_DNA"/>
</dbReference>
<proteinExistence type="predicted"/>
<keyword evidence="1" id="KW-1133">Transmembrane helix</keyword>
<feature type="domain" description="DUF1648" evidence="2">
    <location>
        <begin position="13"/>
        <end position="50"/>
    </location>
</feature>
<evidence type="ECO:0000259" key="2">
    <source>
        <dbReference type="Pfam" id="PF07853"/>
    </source>
</evidence>
<comment type="caution">
    <text evidence="3">The sequence shown here is derived from an EMBL/GenBank/DDBJ whole genome shotgun (WGS) entry which is preliminary data.</text>
</comment>
<evidence type="ECO:0000256" key="1">
    <source>
        <dbReference type="SAM" id="Phobius"/>
    </source>
</evidence>
<reference evidence="4" key="1">
    <citation type="journal article" date="2019" name="Int. J. Syst. Evol. Microbiol.">
        <title>The Global Catalogue of Microorganisms (GCM) 10K type strain sequencing project: providing services to taxonomists for standard genome sequencing and annotation.</title>
        <authorList>
            <consortium name="The Broad Institute Genomics Platform"/>
            <consortium name="The Broad Institute Genome Sequencing Center for Infectious Disease"/>
            <person name="Wu L."/>
            <person name="Ma J."/>
        </authorList>
    </citation>
    <scope>NUCLEOTIDE SEQUENCE [LARGE SCALE GENOMIC DNA]</scope>
    <source>
        <strain evidence="4">JCM 18126</strain>
    </source>
</reference>
<dbReference type="InterPro" id="IPR012867">
    <property type="entry name" value="DUF1648"/>
</dbReference>
<feature type="transmembrane region" description="Helical" evidence="1">
    <location>
        <begin position="131"/>
        <end position="151"/>
    </location>
</feature>
<protein>
    <recommendedName>
        <fullName evidence="2">DUF1648 domain-containing protein</fullName>
    </recommendedName>
</protein>
<gene>
    <name evidence="3" type="ORF">GCM10023225_06250</name>
</gene>
<dbReference type="RefSeq" id="WP_345710872.1">
    <property type="nucleotide sequence ID" value="NZ_BAABIL010000065.1"/>
</dbReference>
<evidence type="ECO:0000313" key="4">
    <source>
        <dbReference type="Proteomes" id="UP001501195"/>
    </source>
</evidence>
<accession>A0ABP9HAW7</accession>
<feature type="transmembrane region" description="Helical" evidence="1">
    <location>
        <begin position="102"/>
        <end position="125"/>
    </location>
</feature>
<keyword evidence="1" id="KW-0472">Membrane</keyword>